<evidence type="ECO:0000313" key="4">
    <source>
        <dbReference type="Proteomes" id="UP001313282"/>
    </source>
</evidence>
<reference evidence="3 4" key="1">
    <citation type="submission" date="2019-10" db="EMBL/GenBank/DDBJ databases">
        <authorList>
            <person name="Palmer J.M."/>
        </authorList>
    </citation>
    <scope>NUCLEOTIDE SEQUENCE [LARGE SCALE GENOMIC DNA]</scope>
    <source>
        <strain evidence="3 4">TWF718</strain>
    </source>
</reference>
<feature type="compositionally biased region" description="Basic residues" evidence="2">
    <location>
        <begin position="176"/>
        <end position="185"/>
    </location>
</feature>
<feature type="compositionally biased region" description="Basic and acidic residues" evidence="2">
    <location>
        <begin position="241"/>
        <end position="250"/>
    </location>
</feature>
<feature type="compositionally biased region" description="Pro residues" evidence="2">
    <location>
        <begin position="129"/>
        <end position="138"/>
    </location>
</feature>
<organism evidence="3 4">
    <name type="scientific">Orbilia javanica</name>
    <dbReference type="NCBI Taxonomy" id="47235"/>
    <lineage>
        <taxon>Eukaryota</taxon>
        <taxon>Fungi</taxon>
        <taxon>Dikarya</taxon>
        <taxon>Ascomycota</taxon>
        <taxon>Pezizomycotina</taxon>
        <taxon>Orbiliomycetes</taxon>
        <taxon>Orbiliales</taxon>
        <taxon>Orbiliaceae</taxon>
        <taxon>Orbilia</taxon>
    </lineage>
</organism>
<proteinExistence type="predicted"/>
<evidence type="ECO:0000313" key="3">
    <source>
        <dbReference type="EMBL" id="KAK6348706.1"/>
    </source>
</evidence>
<dbReference type="EMBL" id="JAVHNR010000003">
    <property type="protein sequence ID" value="KAK6348706.1"/>
    <property type="molecule type" value="Genomic_DNA"/>
</dbReference>
<dbReference type="AlphaFoldDB" id="A0AAN8N3Q1"/>
<comment type="caution">
    <text evidence="3">The sequence shown here is derived from an EMBL/GenBank/DDBJ whole genome shotgun (WGS) entry which is preliminary data.</text>
</comment>
<accession>A0AAN8N3Q1</accession>
<sequence>MKDEYLLACLQDYTKLKDEIHQLKKKNAALRTDLEQKQAIIRGLKRTAEIDDECRKQRLNLTTLQTAFKCIGGDKKWGPKHLKSIAAKSAKRPAFFPPSPSRPNSISFREDGGAASLKMVRSNAGSGAGPPPKPPPTTSPALPTTHKERGREPAAKGPIHHQNGVGSQPAPPAPSPRKKKGKRHQQQQPQPQQHRPHRPQTPHVELCLTLLKSGECPGCPRTHDPKQYPSWTKGCQSGFRRKGERDHNPRMEFGGSVGLGTTTVTITGEGLTGSPTQKRVRFHPGKGLALNER</sequence>
<evidence type="ECO:0000256" key="2">
    <source>
        <dbReference type="SAM" id="MobiDB-lite"/>
    </source>
</evidence>
<evidence type="ECO:0000256" key="1">
    <source>
        <dbReference type="SAM" id="Coils"/>
    </source>
</evidence>
<dbReference type="Proteomes" id="UP001313282">
    <property type="component" value="Unassembled WGS sequence"/>
</dbReference>
<feature type="region of interest" description="Disordered" evidence="2">
    <location>
        <begin position="121"/>
        <end position="203"/>
    </location>
</feature>
<feature type="region of interest" description="Disordered" evidence="2">
    <location>
        <begin position="89"/>
        <end position="109"/>
    </location>
</feature>
<feature type="compositionally biased region" description="Low complexity" evidence="2">
    <location>
        <begin position="259"/>
        <end position="273"/>
    </location>
</feature>
<protein>
    <submittedName>
        <fullName evidence="3">Uncharacterized protein</fullName>
    </submittedName>
</protein>
<keyword evidence="4" id="KW-1185">Reference proteome</keyword>
<gene>
    <name evidence="3" type="ORF">TWF718_006493</name>
</gene>
<feature type="coiled-coil region" evidence="1">
    <location>
        <begin position="6"/>
        <end position="47"/>
    </location>
</feature>
<feature type="region of interest" description="Disordered" evidence="2">
    <location>
        <begin position="220"/>
        <end position="293"/>
    </location>
</feature>
<keyword evidence="1" id="KW-0175">Coiled coil</keyword>
<feature type="compositionally biased region" description="Basic and acidic residues" evidence="2">
    <location>
        <begin position="145"/>
        <end position="154"/>
    </location>
</feature>
<name>A0AAN8N3Q1_9PEZI</name>